<dbReference type="RefSeq" id="WP_013762838.1">
    <property type="nucleotide sequence ID" value="NC_015510.1"/>
</dbReference>
<dbReference type="HOGENOM" id="CLU_1164590_0_0_10"/>
<evidence type="ECO:0000313" key="2">
    <source>
        <dbReference type="Proteomes" id="UP000008461"/>
    </source>
</evidence>
<name>F4KX46_HALH1</name>
<protein>
    <submittedName>
        <fullName evidence="1">Uncharacterized protein</fullName>
    </submittedName>
</protein>
<dbReference type="EMBL" id="CP002691">
    <property type="protein sequence ID" value="AEE48274.1"/>
    <property type="molecule type" value="Genomic_DNA"/>
</dbReference>
<dbReference type="Proteomes" id="UP000008461">
    <property type="component" value="Chromosome"/>
</dbReference>
<gene>
    <name evidence="1" type="ordered locus">Halhy_0362</name>
</gene>
<reference evidence="1 2" key="1">
    <citation type="journal article" date="2011" name="Stand. Genomic Sci.">
        <title>Complete genome sequence of Haliscomenobacter hydrossis type strain (O).</title>
        <authorList>
            <consortium name="US DOE Joint Genome Institute (JGI-PGF)"/>
            <person name="Daligault H."/>
            <person name="Lapidus A."/>
            <person name="Zeytun A."/>
            <person name="Nolan M."/>
            <person name="Lucas S."/>
            <person name="Del Rio T.G."/>
            <person name="Tice H."/>
            <person name="Cheng J.F."/>
            <person name="Tapia R."/>
            <person name="Han C."/>
            <person name="Goodwin L."/>
            <person name="Pitluck S."/>
            <person name="Liolios K."/>
            <person name="Pagani I."/>
            <person name="Ivanova N."/>
            <person name="Huntemann M."/>
            <person name="Mavromatis K."/>
            <person name="Mikhailova N."/>
            <person name="Pati A."/>
            <person name="Chen A."/>
            <person name="Palaniappan K."/>
            <person name="Land M."/>
            <person name="Hauser L."/>
            <person name="Brambilla E.M."/>
            <person name="Rohde M."/>
            <person name="Verbarg S."/>
            <person name="Goker M."/>
            <person name="Bristow J."/>
            <person name="Eisen J.A."/>
            <person name="Markowitz V."/>
            <person name="Hugenholtz P."/>
            <person name="Kyrpides N.C."/>
            <person name="Klenk H.P."/>
            <person name="Woyke T."/>
        </authorList>
    </citation>
    <scope>NUCLEOTIDE SEQUENCE [LARGE SCALE GENOMIC DNA]</scope>
    <source>
        <strain evidence="2">ATCC 27775 / DSM 1100 / LMG 10767 / O</strain>
    </source>
</reference>
<dbReference type="AlphaFoldDB" id="F4KX46"/>
<dbReference type="KEGG" id="hhy:Halhy_0362"/>
<reference key="2">
    <citation type="submission" date="2011-04" db="EMBL/GenBank/DDBJ databases">
        <title>Complete sequence of chromosome of Haliscomenobacter hydrossis DSM 1100.</title>
        <authorList>
            <consortium name="US DOE Joint Genome Institute (JGI-PGF)"/>
            <person name="Lucas S."/>
            <person name="Han J."/>
            <person name="Lapidus A."/>
            <person name="Bruce D."/>
            <person name="Goodwin L."/>
            <person name="Pitluck S."/>
            <person name="Peters L."/>
            <person name="Kyrpides N."/>
            <person name="Mavromatis K."/>
            <person name="Ivanova N."/>
            <person name="Ovchinnikova G."/>
            <person name="Pagani I."/>
            <person name="Daligault H."/>
            <person name="Detter J.C."/>
            <person name="Han C."/>
            <person name="Land M."/>
            <person name="Hauser L."/>
            <person name="Markowitz V."/>
            <person name="Cheng J.-F."/>
            <person name="Hugenholtz P."/>
            <person name="Woyke T."/>
            <person name="Wu D."/>
            <person name="Verbarg S."/>
            <person name="Frueling A."/>
            <person name="Brambilla E."/>
            <person name="Klenk H.-P."/>
            <person name="Eisen J.A."/>
        </authorList>
    </citation>
    <scope>NUCLEOTIDE SEQUENCE</scope>
    <source>
        <strain>DSM 1100</strain>
    </source>
</reference>
<accession>F4KX46</accession>
<proteinExistence type="predicted"/>
<dbReference type="STRING" id="760192.Halhy_0362"/>
<organism evidence="1 2">
    <name type="scientific">Haliscomenobacter hydrossis (strain ATCC 27775 / DSM 1100 / LMG 10767 / O)</name>
    <dbReference type="NCBI Taxonomy" id="760192"/>
    <lineage>
        <taxon>Bacteria</taxon>
        <taxon>Pseudomonadati</taxon>
        <taxon>Bacteroidota</taxon>
        <taxon>Saprospiria</taxon>
        <taxon>Saprospirales</taxon>
        <taxon>Haliscomenobacteraceae</taxon>
        <taxon>Haliscomenobacter</taxon>
    </lineage>
</organism>
<keyword evidence="2" id="KW-1185">Reference proteome</keyword>
<evidence type="ECO:0000313" key="1">
    <source>
        <dbReference type="EMBL" id="AEE48274.1"/>
    </source>
</evidence>
<sequence length="238" mass="26905">MLHKRLIIGLCFALTIWRMDAQKVVASANASHVLYLGTKNQISLAVADVSYKSLQVWVKVGHLAGENGAYSWEICETPNSFFKAYLYLAYPFADSMRQDSINFHVRPLPDPKIVCRPMPCYTPLNAANIQKITLYSIIESNAAMGELMGRCTVLRFEIVLMRKNKILKNHKNEGADFSSGALLMLKNLRDTDTVKLTKIEARCDCDAKDEYYKEITGTYHRLLPPIVLKANTIFCGFD</sequence>